<reference evidence="3 4" key="1">
    <citation type="submission" date="2023-08" db="EMBL/GenBank/DDBJ databases">
        <title>Oxalobacteraceae gen .nov., isolated from river sludge outside the plant.</title>
        <authorList>
            <person name="Zhao S.Y."/>
        </authorList>
    </citation>
    <scope>NUCLEOTIDE SEQUENCE [LARGE SCALE GENOMIC DNA]</scope>
    <source>
        <strain evidence="3 4">R-40</strain>
    </source>
</reference>
<dbReference type="SUPFAM" id="SSF52821">
    <property type="entry name" value="Rhodanese/Cell cycle control phosphatase"/>
    <property type="match status" value="1"/>
</dbReference>
<dbReference type="Gene3D" id="3.30.70.100">
    <property type="match status" value="1"/>
</dbReference>
<dbReference type="SMART" id="SM00450">
    <property type="entry name" value="RHOD"/>
    <property type="match status" value="1"/>
</dbReference>
<dbReference type="Proteomes" id="UP001225596">
    <property type="component" value="Unassembled WGS sequence"/>
</dbReference>
<gene>
    <name evidence="1" type="primary">trhO</name>
    <name evidence="3" type="ORF">Q8A64_02065</name>
</gene>
<feature type="domain" description="Rhodanese" evidence="2">
    <location>
        <begin position="148"/>
        <end position="243"/>
    </location>
</feature>
<dbReference type="Pfam" id="PF00581">
    <property type="entry name" value="Rhodanese"/>
    <property type="match status" value="1"/>
</dbReference>
<evidence type="ECO:0000259" key="2">
    <source>
        <dbReference type="PROSITE" id="PS50206"/>
    </source>
</evidence>
<dbReference type="RefSeq" id="WP_338435033.1">
    <property type="nucleotide sequence ID" value="NZ_JAUYVH010000001.1"/>
</dbReference>
<dbReference type="InterPro" id="IPR020936">
    <property type="entry name" value="TrhO"/>
</dbReference>
<comment type="catalytic activity">
    <reaction evidence="1">
        <text>uridine(34) in tRNA + AH2 + O2 = 5-hydroxyuridine(34) in tRNA + A + H2O</text>
        <dbReference type="Rhea" id="RHEA:64224"/>
        <dbReference type="Rhea" id="RHEA-COMP:11727"/>
        <dbReference type="Rhea" id="RHEA-COMP:13381"/>
        <dbReference type="ChEBI" id="CHEBI:13193"/>
        <dbReference type="ChEBI" id="CHEBI:15377"/>
        <dbReference type="ChEBI" id="CHEBI:15379"/>
        <dbReference type="ChEBI" id="CHEBI:17499"/>
        <dbReference type="ChEBI" id="CHEBI:65315"/>
        <dbReference type="ChEBI" id="CHEBI:136877"/>
    </reaction>
</comment>
<keyword evidence="4" id="KW-1185">Reference proteome</keyword>
<comment type="similarity">
    <text evidence="1">Belongs to the TrhO family.</text>
</comment>
<organism evidence="3 4">
    <name type="scientific">Keguizhuia sedimenti</name>
    <dbReference type="NCBI Taxonomy" id="3064264"/>
    <lineage>
        <taxon>Bacteria</taxon>
        <taxon>Pseudomonadati</taxon>
        <taxon>Pseudomonadota</taxon>
        <taxon>Betaproteobacteria</taxon>
        <taxon>Burkholderiales</taxon>
        <taxon>Oxalobacteraceae</taxon>
        <taxon>Keguizhuia</taxon>
    </lineage>
</organism>
<accession>A0ABU1BM28</accession>
<dbReference type="InterPro" id="IPR036873">
    <property type="entry name" value="Rhodanese-like_dom_sf"/>
</dbReference>
<comment type="function">
    <text evidence="1">Catalyzes oxygen-dependent 5-hydroxyuridine (ho5U) modification at position 34 in tRNAs.</text>
</comment>
<dbReference type="Gene3D" id="3.40.250.10">
    <property type="entry name" value="Rhodanese-like domain"/>
    <property type="match status" value="1"/>
</dbReference>
<evidence type="ECO:0000313" key="3">
    <source>
        <dbReference type="EMBL" id="MDQ9169189.1"/>
    </source>
</evidence>
<name>A0ABU1BM28_9BURK</name>
<dbReference type="PANTHER" id="PTHR43268:SF6">
    <property type="entry name" value="THIOSULFATE SULFURTRANSFERASE_RHODANESE-LIKE DOMAIN-CONTAINING PROTEIN 2"/>
    <property type="match status" value="1"/>
</dbReference>
<dbReference type="PANTHER" id="PTHR43268">
    <property type="entry name" value="THIOSULFATE SULFURTRANSFERASE/RHODANESE-LIKE DOMAIN-CONTAINING PROTEIN 2"/>
    <property type="match status" value="1"/>
</dbReference>
<sequence length="294" mass="33201">MTDKTHAQRLPESPAYLTAQANELFHSSFYKFVELRDPAGIVALLRQLAQDLSGSILIAQEGINGVVAGTREALDAFEHALLNDARFESGFAGMAFKRSACKTRPFARIKVHKKDEIVALGLPEVIGVDAIQRHGKQVGPRQWRELIAQDDVVVIDNRNSFEYRLGRFKGAIDPQVSNFRDFPKYIEEHAPAWRDAGTRVAMYCTGGIRCEKTGAWMEKLGLDVYELEGGILNYFQAMPDAEQDWEGECFVFDNRIALDTRLQETDTTLEDVYGSDPDEEWRLQRARRLNAASE</sequence>
<comment type="caution">
    <text evidence="3">The sequence shown here is derived from an EMBL/GenBank/DDBJ whole genome shotgun (WGS) entry which is preliminary data.</text>
</comment>
<keyword evidence="1" id="KW-0819">tRNA processing</keyword>
<dbReference type="HAMAP" id="MF_00469">
    <property type="entry name" value="TrhO"/>
    <property type="match status" value="1"/>
</dbReference>
<evidence type="ECO:0000313" key="4">
    <source>
        <dbReference type="Proteomes" id="UP001225596"/>
    </source>
</evidence>
<protein>
    <recommendedName>
        <fullName evidence="1">tRNA uridine(34) hydroxylase</fullName>
        <ecNumber evidence="1">1.14.-.-</ecNumber>
    </recommendedName>
    <alternativeName>
        <fullName evidence="1">tRNA hydroxylation protein O</fullName>
    </alternativeName>
</protein>
<keyword evidence="1" id="KW-0560">Oxidoreductase</keyword>
<evidence type="ECO:0000256" key="1">
    <source>
        <dbReference type="HAMAP-Rule" id="MF_00469"/>
    </source>
</evidence>
<dbReference type="EMBL" id="JAUYVH010000001">
    <property type="protein sequence ID" value="MDQ9169189.1"/>
    <property type="molecule type" value="Genomic_DNA"/>
</dbReference>
<proteinExistence type="inferred from homology"/>
<dbReference type="InterPro" id="IPR001763">
    <property type="entry name" value="Rhodanese-like_dom"/>
</dbReference>
<dbReference type="PROSITE" id="PS50206">
    <property type="entry name" value="RHODANESE_3"/>
    <property type="match status" value="1"/>
</dbReference>
<dbReference type="Pfam" id="PF17773">
    <property type="entry name" value="UPF0176_N"/>
    <property type="match status" value="1"/>
</dbReference>
<dbReference type="EC" id="1.14.-.-" evidence="1"/>
<dbReference type="InterPro" id="IPR040503">
    <property type="entry name" value="TRHO_N"/>
</dbReference>